<keyword evidence="12" id="KW-1185">Reference proteome</keyword>
<organism evidence="11 12">
    <name type="scientific">Pontibacter populi</name>
    <dbReference type="NCBI Taxonomy" id="890055"/>
    <lineage>
        <taxon>Bacteria</taxon>
        <taxon>Pseudomonadati</taxon>
        <taxon>Bacteroidota</taxon>
        <taxon>Cytophagia</taxon>
        <taxon>Cytophagales</taxon>
        <taxon>Hymenobacteraceae</taxon>
        <taxon>Pontibacter</taxon>
    </lineage>
</organism>
<evidence type="ECO:0000256" key="9">
    <source>
        <dbReference type="ARBA" id="ARBA00023136"/>
    </source>
</evidence>
<comment type="subcellular location">
    <subcellularLocation>
        <location evidence="1">Cell inner membrane</location>
        <topology evidence="1">Single-pass membrane protein</topology>
        <orientation evidence="1">Periplasmic side</orientation>
    </subcellularLocation>
</comment>
<evidence type="ECO:0000256" key="7">
    <source>
        <dbReference type="ARBA" id="ARBA00022927"/>
    </source>
</evidence>
<dbReference type="Proteomes" id="UP000774935">
    <property type="component" value="Unassembled WGS sequence"/>
</dbReference>
<evidence type="ECO:0000256" key="6">
    <source>
        <dbReference type="ARBA" id="ARBA00022692"/>
    </source>
</evidence>
<comment type="caution">
    <text evidence="11">The sequence shown here is derived from an EMBL/GenBank/DDBJ whole genome shotgun (WGS) entry which is preliminary data.</text>
</comment>
<keyword evidence="4" id="KW-1003">Cell membrane</keyword>
<dbReference type="EMBL" id="JAHWXQ010000002">
    <property type="protein sequence ID" value="MBW3364973.1"/>
    <property type="molecule type" value="Genomic_DNA"/>
</dbReference>
<proteinExistence type="inferred from homology"/>
<dbReference type="SUPFAM" id="SSF74653">
    <property type="entry name" value="TolA/TonB C-terminal domain"/>
    <property type="match status" value="2"/>
</dbReference>
<dbReference type="InterPro" id="IPR051045">
    <property type="entry name" value="TonB-dependent_transducer"/>
</dbReference>
<dbReference type="PANTHER" id="PTHR33446:SF2">
    <property type="entry name" value="PROTEIN TONB"/>
    <property type="match status" value="1"/>
</dbReference>
<protein>
    <submittedName>
        <fullName evidence="11">Energy transducer TonB</fullName>
    </submittedName>
</protein>
<evidence type="ECO:0000313" key="12">
    <source>
        <dbReference type="Proteomes" id="UP000774935"/>
    </source>
</evidence>
<keyword evidence="7" id="KW-0653">Protein transport</keyword>
<name>A0ABS6XAF7_9BACT</name>
<dbReference type="PROSITE" id="PS52015">
    <property type="entry name" value="TONB_CTD"/>
    <property type="match status" value="1"/>
</dbReference>
<dbReference type="RefSeq" id="WP_199109505.1">
    <property type="nucleotide sequence ID" value="NZ_JAHWXQ010000002.1"/>
</dbReference>
<comment type="similarity">
    <text evidence="2">Belongs to the TonB family.</text>
</comment>
<dbReference type="InterPro" id="IPR037682">
    <property type="entry name" value="TonB_C"/>
</dbReference>
<evidence type="ECO:0000256" key="1">
    <source>
        <dbReference type="ARBA" id="ARBA00004383"/>
    </source>
</evidence>
<accession>A0ABS6XAF7</accession>
<keyword evidence="3" id="KW-0813">Transport</keyword>
<evidence type="ECO:0000259" key="10">
    <source>
        <dbReference type="PROSITE" id="PS52015"/>
    </source>
</evidence>
<gene>
    <name evidence="11" type="ORF">KYK27_07960</name>
</gene>
<evidence type="ECO:0000313" key="11">
    <source>
        <dbReference type="EMBL" id="MBW3364973.1"/>
    </source>
</evidence>
<feature type="domain" description="TonB C-terminal" evidence="10">
    <location>
        <begin position="163"/>
        <end position="254"/>
    </location>
</feature>
<sequence>MNYTFTKGLVCALLLQVGVGVLTETTAQQAPDKVYSKVDQKPALLGGTQAVNPYFERALADVNRGQGGIITLNLVIGKTGQVTEATIGETFIPQEQRQLETNKALEQEIIKAALAMPGWKPGQQGGQPVAVQVSVPVTIASKEVLPPVERPYEYVEQMPDFPGGQPAMEKYLAANLKYPKDALDKKVAGVVVIKFVVGKAGELTDFKILKSLSESTDAEAIRVFESMPAWNPGKQNGRVVRVNYALPVFFKLPK</sequence>
<keyword evidence="9" id="KW-0472">Membrane</keyword>
<evidence type="ECO:0000256" key="4">
    <source>
        <dbReference type="ARBA" id="ARBA00022475"/>
    </source>
</evidence>
<evidence type="ECO:0000256" key="2">
    <source>
        <dbReference type="ARBA" id="ARBA00006555"/>
    </source>
</evidence>
<dbReference type="Pfam" id="PF03544">
    <property type="entry name" value="TonB_C"/>
    <property type="match status" value="1"/>
</dbReference>
<evidence type="ECO:0000256" key="8">
    <source>
        <dbReference type="ARBA" id="ARBA00022989"/>
    </source>
</evidence>
<dbReference type="NCBIfam" id="TIGR01352">
    <property type="entry name" value="tonB_Cterm"/>
    <property type="match status" value="1"/>
</dbReference>
<keyword evidence="8" id="KW-1133">Transmembrane helix</keyword>
<reference evidence="11 12" key="1">
    <citation type="submission" date="2021-07" db="EMBL/GenBank/DDBJ databases">
        <authorList>
            <person name="Kim M.K."/>
        </authorList>
    </citation>
    <scope>NUCLEOTIDE SEQUENCE [LARGE SCALE GENOMIC DNA]</scope>
    <source>
        <strain evidence="11 12">HLY7-15</strain>
    </source>
</reference>
<dbReference type="Gene3D" id="3.30.1150.10">
    <property type="match status" value="2"/>
</dbReference>
<keyword evidence="5" id="KW-0997">Cell inner membrane</keyword>
<evidence type="ECO:0000256" key="3">
    <source>
        <dbReference type="ARBA" id="ARBA00022448"/>
    </source>
</evidence>
<evidence type="ECO:0000256" key="5">
    <source>
        <dbReference type="ARBA" id="ARBA00022519"/>
    </source>
</evidence>
<dbReference type="InterPro" id="IPR006260">
    <property type="entry name" value="TonB/TolA_C"/>
</dbReference>
<keyword evidence="6" id="KW-0812">Transmembrane</keyword>
<dbReference type="PANTHER" id="PTHR33446">
    <property type="entry name" value="PROTEIN TONB-RELATED"/>
    <property type="match status" value="1"/>
</dbReference>